<evidence type="ECO:0000313" key="2">
    <source>
        <dbReference type="EMBL" id="KKL07704.1"/>
    </source>
</evidence>
<dbReference type="InterPro" id="IPR012902">
    <property type="entry name" value="N_methyl_site"/>
</dbReference>
<evidence type="ECO:0008006" key="3">
    <source>
        <dbReference type="Google" id="ProtNLM"/>
    </source>
</evidence>
<organism evidence="2">
    <name type="scientific">marine sediment metagenome</name>
    <dbReference type="NCBI Taxonomy" id="412755"/>
    <lineage>
        <taxon>unclassified sequences</taxon>
        <taxon>metagenomes</taxon>
        <taxon>ecological metagenomes</taxon>
    </lineage>
</organism>
<sequence length="129" mass="14369">MRTWSTRNRAFTIVELIVVIVVVAVLATMIVPRLHGAAGTSRLNTSAFRLLSAARYARSFAAARRQPCRLVLDTDEQRYVLARLDDAEDEPGQFRPLRTGIGKAERLGEGLRFGKVWIRNAASDRSDGL</sequence>
<accession>A0A0F9ADR8</accession>
<dbReference type="EMBL" id="LAZR01043179">
    <property type="protein sequence ID" value="KKL07704.1"/>
    <property type="molecule type" value="Genomic_DNA"/>
</dbReference>
<dbReference type="Gene3D" id="3.30.700.10">
    <property type="entry name" value="Glycoprotein, Type 4 Pilin"/>
    <property type="match status" value="1"/>
</dbReference>
<feature type="transmembrane region" description="Helical" evidence="1">
    <location>
        <begin position="12"/>
        <end position="31"/>
    </location>
</feature>
<keyword evidence="1" id="KW-1133">Transmembrane helix</keyword>
<name>A0A0F9ADR8_9ZZZZ</name>
<feature type="non-terminal residue" evidence="2">
    <location>
        <position position="129"/>
    </location>
</feature>
<proteinExistence type="predicted"/>
<dbReference type="AlphaFoldDB" id="A0A0F9ADR8"/>
<dbReference type="InterPro" id="IPR045584">
    <property type="entry name" value="Pilin-like"/>
</dbReference>
<comment type="caution">
    <text evidence="2">The sequence shown here is derived from an EMBL/GenBank/DDBJ whole genome shotgun (WGS) entry which is preliminary data.</text>
</comment>
<dbReference type="Pfam" id="PF07963">
    <property type="entry name" value="N_methyl"/>
    <property type="match status" value="1"/>
</dbReference>
<gene>
    <name evidence="2" type="ORF">LCGC14_2583370</name>
</gene>
<keyword evidence="1" id="KW-0812">Transmembrane</keyword>
<protein>
    <recommendedName>
        <fullName evidence="3">General secretion pathway GspH domain-containing protein</fullName>
    </recommendedName>
</protein>
<evidence type="ECO:0000256" key="1">
    <source>
        <dbReference type="SAM" id="Phobius"/>
    </source>
</evidence>
<keyword evidence="1" id="KW-0472">Membrane</keyword>
<dbReference type="NCBIfam" id="TIGR02532">
    <property type="entry name" value="IV_pilin_GFxxxE"/>
    <property type="match status" value="1"/>
</dbReference>
<reference evidence="2" key="1">
    <citation type="journal article" date="2015" name="Nature">
        <title>Complex archaea that bridge the gap between prokaryotes and eukaryotes.</title>
        <authorList>
            <person name="Spang A."/>
            <person name="Saw J.H."/>
            <person name="Jorgensen S.L."/>
            <person name="Zaremba-Niedzwiedzka K."/>
            <person name="Martijn J."/>
            <person name="Lind A.E."/>
            <person name="van Eijk R."/>
            <person name="Schleper C."/>
            <person name="Guy L."/>
            <person name="Ettema T.J."/>
        </authorList>
    </citation>
    <scope>NUCLEOTIDE SEQUENCE</scope>
</reference>
<dbReference type="SUPFAM" id="SSF54523">
    <property type="entry name" value="Pili subunits"/>
    <property type="match status" value="1"/>
</dbReference>